<sequence length="570" mass="61901">MTRIKGARIRYGAALAAVAVLAGCGTTEGTGDGQTVATGMQAGQLDANKSEVRDGGTVTYSVDVDVKNWNILHATGDVFGYRQILNPVLPHAMISMPDFTMAKNDALLLDAKVVKESPQTVEYTIRPEATWSDGTPITADDFKYTWQVQDPKQCPTCQPATTAGYDQVASVTGGDGRTVTVTFKKTYQPWRLMFPYLLPAHVAAKHGDLAASFNDYFTTTVPTWSGGPYLIEQHVPNQSVTMKKNPTWYGEGPRLDQLIFRILTDERQAVTAMANNEIQVVVPRPTLDLVEQLRGIGNVTTMMASGLLYEHLDVNTAHPALSDQALRRAIFTAVDRQAVIDKTIGQFSADTKPLGNRNFMPGQKLEGVDAYTDNVTGKGLGGGQVDAAKKILTDAGYTIGNDGLTDPKGKPVPTLRMRYSKGNQMRLDTSVLVQNQLKQLGITLQLQETDSLGTTVNTGDFDLIVFGTNLDVIPTATAQSVFGSKGTHTGYKDSELDGWLSDAAETLDPKQVVELLNKVDERISDKAVTLPLYQTPTLLAYRNDLGNVRVNPTRFGTSYNAQEWGVKNGG</sequence>
<evidence type="ECO:0000256" key="1">
    <source>
        <dbReference type="SAM" id="SignalP"/>
    </source>
</evidence>
<proteinExistence type="predicted"/>
<dbReference type="SUPFAM" id="SSF53850">
    <property type="entry name" value="Periplasmic binding protein-like II"/>
    <property type="match status" value="1"/>
</dbReference>
<feature type="domain" description="Solute-binding protein family 5" evidence="2">
    <location>
        <begin position="113"/>
        <end position="486"/>
    </location>
</feature>
<dbReference type="Gene3D" id="3.10.105.10">
    <property type="entry name" value="Dipeptide-binding Protein, Domain 3"/>
    <property type="match status" value="1"/>
</dbReference>
<organism evidence="3 4">
    <name type="scientific">Streptosporangium saharense</name>
    <dbReference type="NCBI Taxonomy" id="1706840"/>
    <lineage>
        <taxon>Bacteria</taxon>
        <taxon>Bacillati</taxon>
        <taxon>Actinomycetota</taxon>
        <taxon>Actinomycetes</taxon>
        <taxon>Streptosporangiales</taxon>
        <taxon>Streptosporangiaceae</taxon>
        <taxon>Streptosporangium</taxon>
    </lineage>
</organism>
<evidence type="ECO:0000313" key="4">
    <source>
        <dbReference type="Proteomes" id="UP000552644"/>
    </source>
</evidence>
<dbReference type="RefSeq" id="WP_184713666.1">
    <property type="nucleotide sequence ID" value="NZ_JACHJP010000002.1"/>
</dbReference>
<dbReference type="AlphaFoldDB" id="A0A7W7QJY0"/>
<dbReference type="GO" id="GO:0015833">
    <property type="term" value="P:peptide transport"/>
    <property type="evidence" value="ECO:0007669"/>
    <property type="project" value="TreeGrafter"/>
</dbReference>
<dbReference type="PROSITE" id="PS51257">
    <property type="entry name" value="PROKAR_LIPOPROTEIN"/>
    <property type="match status" value="1"/>
</dbReference>
<name>A0A7W7QJY0_9ACTN</name>
<dbReference type="PANTHER" id="PTHR30290">
    <property type="entry name" value="PERIPLASMIC BINDING COMPONENT OF ABC TRANSPORTER"/>
    <property type="match status" value="1"/>
</dbReference>
<dbReference type="Gene3D" id="3.90.76.10">
    <property type="entry name" value="Dipeptide-binding Protein, Domain 1"/>
    <property type="match status" value="1"/>
</dbReference>
<dbReference type="CDD" id="cd08501">
    <property type="entry name" value="PBP2_Lpqw"/>
    <property type="match status" value="1"/>
</dbReference>
<dbReference type="InterPro" id="IPR000914">
    <property type="entry name" value="SBP_5_dom"/>
</dbReference>
<keyword evidence="4" id="KW-1185">Reference proteome</keyword>
<dbReference type="Proteomes" id="UP000552644">
    <property type="component" value="Unassembled WGS sequence"/>
</dbReference>
<comment type="caution">
    <text evidence="3">The sequence shown here is derived from an EMBL/GenBank/DDBJ whole genome shotgun (WGS) entry which is preliminary data.</text>
</comment>
<gene>
    <name evidence="3" type="ORF">FHS44_002019</name>
</gene>
<dbReference type="InterPro" id="IPR039424">
    <property type="entry name" value="SBP_5"/>
</dbReference>
<reference evidence="3 4" key="1">
    <citation type="submission" date="2020-08" db="EMBL/GenBank/DDBJ databases">
        <title>Genomic Encyclopedia of Type Strains, Phase III (KMG-III): the genomes of soil and plant-associated and newly described type strains.</title>
        <authorList>
            <person name="Whitman W."/>
        </authorList>
    </citation>
    <scope>NUCLEOTIDE SEQUENCE [LARGE SCALE GENOMIC DNA]</scope>
    <source>
        <strain evidence="3 4">CECT 8840</strain>
    </source>
</reference>
<keyword evidence="1" id="KW-0732">Signal</keyword>
<dbReference type="EMBL" id="JACHJP010000002">
    <property type="protein sequence ID" value="MBB4914934.1"/>
    <property type="molecule type" value="Genomic_DNA"/>
</dbReference>
<dbReference type="GO" id="GO:1904680">
    <property type="term" value="F:peptide transmembrane transporter activity"/>
    <property type="evidence" value="ECO:0007669"/>
    <property type="project" value="TreeGrafter"/>
</dbReference>
<dbReference type="Pfam" id="PF00496">
    <property type="entry name" value="SBP_bac_5"/>
    <property type="match status" value="1"/>
</dbReference>
<dbReference type="PANTHER" id="PTHR30290:SF65">
    <property type="entry name" value="MONOACYL PHOSPHATIDYLINOSITOL TETRAMANNOSIDE-BINDING PROTEIN LPQW-RELATED"/>
    <property type="match status" value="1"/>
</dbReference>
<protein>
    <submittedName>
        <fullName evidence="3">Peptide/nickel transport system substrate-binding protein</fullName>
    </submittedName>
</protein>
<feature type="signal peptide" evidence="1">
    <location>
        <begin position="1"/>
        <end position="22"/>
    </location>
</feature>
<evidence type="ECO:0000313" key="3">
    <source>
        <dbReference type="EMBL" id="MBB4914934.1"/>
    </source>
</evidence>
<feature type="chain" id="PRO_5031294974" evidence="1">
    <location>
        <begin position="23"/>
        <end position="570"/>
    </location>
</feature>
<evidence type="ECO:0000259" key="2">
    <source>
        <dbReference type="Pfam" id="PF00496"/>
    </source>
</evidence>
<dbReference type="Gene3D" id="3.40.190.10">
    <property type="entry name" value="Periplasmic binding protein-like II"/>
    <property type="match status" value="1"/>
</dbReference>
<accession>A0A7W7QJY0</accession>